<dbReference type="Pfam" id="PF12625">
    <property type="entry name" value="Arabinose_bd"/>
    <property type="match status" value="1"/>
</dbReference>
<comment type="caution">
    <text evidence="3">The sequence shown here is derived from an EMBL/GenBank/DDBJ whole genome shotgun (WGS) entry which is preliminary data.</text>
</comment>
<evidence type="ECO:0000256" key="1">
    <source>
        <dbReference type="ARBA" id="ARBA00023125"/>
    </source>
</evidence>
<accession>A0ABP7MVR4</accession>
<dbReference type="RefSeq" id="WP_344799346.1">
    <property type="nucleotide sequence ID" value="NZ_BAABBN010000007.1"/>
</dbReference>
<dbReference type="Gene3D" id="1.10.10.60">
    <property type="entry name" value="Homeodomain-like"/>
    <property type="match status" value="1"/>
</dbReference>
<reference evidence="4" key="1">
    <citation type="journal article" date="2019" name="Int. J. Syst. Evol. Microbiol.">
        <title>The Global Catalogue of Microorganisms (GCM) 10K type strain sequencing project: providing services to taxonomists for standard genome sequencing and annotation.</title>
        <authorList>
            <consortium name="The Broad Institute Genomics Platform"/>
            <consortium name="The Broad Institute Genome Sequencing Center for Infectious Disease"/>
            <person name="Wu L."/>
            <person name="Ma J."/>
        </authorList>
    </citation>
    <scope>NUCLEOTIDE SEQUENCE [LARGE SCALE GENOMIC DNA]</scope>
    <source>
        <strain evidence="4">JCM 17551</strain>
    </source>
</reference>
<keyword evidence="1" id="KW-0238">DNA-binding</keyword>
<proteinExistence type="predicted"/>
<evidence type="ECO:0000313" key="4">
    <source>
        <dbReference type="Proteomes" id="UP001501565"/>
    </source>
</evidence>
<organism evidence="3 4">
    <name type="scientific">Litoribacillus peritrichatus</name>
    <dbReference type="NCBI Taxonomy" id="718191"/>
    <lineage>
        <taxon>Bacteria</taxon>
        <taxon>Pseudomonadati</taxon>
        <taxon>Pseudomonadota</taxon>
        <taxon>Gammaproteobacteria</taxon>
        <taxon>Oceanospirillales</taxon>
        <taxon>Oceanospirillaceae</taxon>
        <taxon>Litoribacillus</taxon>
    </lineage>
</organism>
<sequence length="356" mass="40653">MLQSGFGRFGGETGRISVEDSSLNLEWFERKDRCLSALGHCAQLVDVVTERGLNQHLLLRKTGIFYEDIVAGNLLISPEQWLQLIENVCQANAGHDLSFLVGQRLLPGSFGCYSQALTHAPNLSCAMRALVEHSAVFFPTFQPRVIEDNQSLTIFFDDAFGLYQSERVSVFMTELVVASIVCCCQWLSREPLNWRLKCGYSQPAWREQYQVYCSENTSFGHGVTSLRIDLDSLHKPWPMSSPTLYQQALTQAQRGMKSDSKPGLIGLIKQRMRSQVKSIPSLELLCSDLKLSPATLKRKLKTHQTSYQALCDLVRKEETLYLMQEQNYSQEQVAQHLNYYDVSNFRRSYRRWLGKV</sequence>
<dbReference type="PANTHER" id="PTHR47894:SF1">
    <property type="entry name" value="HTH-TYPE TRANSCRIPTIONAL REGULATOR VQSM"/>
    <property type="match status" value="1"/>
</dbReference>
<protein>
    <submittedName>
        <fullName evidence="3">AraC family transcriptional regulator</fullName>
    </submittedName>
</protein>
<gene>
    <name evidence="3" type="ORF">GCM10022277_29690</name>
</gene>
<dbReference type="InterPro" id="IPR018060">
    <property type="entry name" value="HTH_AraC"/>
</dbReference>
<dbReference type="Pfam" id="PF12833">
    <property type="entry name" value="HTH_18"/>
    <property type="match status" value="1"/>
</dbReference>
<evidence type="ECO:0000259" key="2">
    <source>
        <dbReference type="PROSITE" id="PS01124"/>
    </source>
</evidence>
<feature type="domain" description="HTH araC/xylS-type" evidence="2">
    <location>
        <begin position="262"/>
        <end position="356"/>
    </location>
</feature>
<evidence type="ECO:0000313" key="3">
    <source>
        <dbReference type="EMBL" id="GAA3931012.1"/>
    </source>
</evidence>
<dbReference type="EMBL" id="BAABBN010000007">
    <property type="protein sequence ID" value="GAA3931012.1"/>
    <property type="molecule type" value="Genomic_DNA"/>
</dbReference>
<dbReference type="InterPro" id="IPR032687">
    <property type="entry name" value="AraC-type_N"/>
</dbReference>
<dbReference type="Proteomes" id="UP001501565">
    <property type="component" value="Unassembled WGS sequence"/>
</dbReference>
<name>A0ABP7MVR4_9GAMM</name>
<dbReference type="PANTHER" id="PTHR47894">
    <property type="entry name" value="HTH-TYPE TRANSCRIPTIONAL REGULATOR GADX"/>
    <property type="match status" value="1"/>
</dbReference>
<dbReference type="SMART" id="SM00342">
    <property type="entry name" value="HTH_ARAC"/>
    <property type="match status" value="1"/>
</dbReference>
<dbReference type="PROSITE" id="PS01124">
    <property type="entry name" value="HTH_ARAC_FAMILY_2"/>
    <property type="match status" value="1"/>
</dbReference>
<keyword evidence="4" id="KW-1185">Reference proteome</keyword>